<dbReference type="InterPro" id="IPR009072">
    <property type="entry name" value="Histone-fold"/>
</dbReference>
<dbReference type="Proteomes" id="UP000243686">
    <property type="component" value="Unassembled WGS sequence"/>
</dbReference>
<protein>
    <submittedName>
        <fullName evidence="4">Core histone H2A/H2B/H3/H4</fullName>
    </submittedName>
</protein>
<organism evidence="4 5">
    <name type="scientific">Opisthorchis viverrini</name>
    <name type="common">Southeast Asian liver fluke</name>
    <dbReference type="NCBI Taxonomy" id="6198"/>
    <lineage>
        <taxon>Eukaryota</taxon>
        <taxon>Metazoa</taxon>
        <taxon>Spiralia</taxon>
        <taxon>Lophotrochozoa</taxon>
        <taxon>Platyhelminthes</taxon>
        <taxon>Trematoda</taxon>
        <taxon>Digenea</taxon>
        <taxon>Opisthorchiida</taxon>
        <taxon>Opisthorchiata</taxon>
        <taxon>Opisthorchiidae</taxon>
        <taxon>Opisthorchis</taxon>
    </lineage>
</organism>
<dbReference type="AlphaFoldDB" id="A0A1S8WWG8"/>
<proteinExistence type="inferred from homology"/>
<dbReference type="InterPro" id="IPR007125">
    <property type="entry name" value="H2A/H2B/H3"/>
</dbReference>
<dbReference type="EMBL" id="KV893777">
    <property type="protein sequence ID" value="OON18869.1"/>
    <property type="molecule type" value="Genomic_DNA"/>
</dbReference>
<dbReference type="InterPro" id="IPR000164">
    <property type="entry name" value="Histone_H3/CENP-A"/>
</dbReference>
<evidence type="ECO:0000256" key="2">
    <source>
        <dbReference type="SAM" id="MobiDB-lite"/>
    </source>
</evidence>
<dbReference type="GO" id="GO:0046982">
    <property type="term" value="F:protein heterodimerization activity"/>
    <property type="evidence" value="ECO:0007669"/>
    <property type="project" value="InterPro"/>
</dbReference>
<evidence type="ECO:0000259" key="3">
    <source>
        <dbReference type="Pfam" id="PF00125"/>
    </source>
</evidence>
<dbReference type="GO" id="GO:0030527">
    <property type="term" value="F:structural constituent of chromatin"/>
    <property type="evidence" value="ECO:0007669"/>
    <property type="project" value="InterPro"/>
</dbReference>
<feature type="region of interest" description="Disordered" evidence="2">
    <location>
        <begin position="1"/>
        <end position="33"/>
    </location>
</feature>
<evidence type="ECO:0000313" key="5">
    <source>
        <dbReference type="Proteomes" id="UP000243686"/>
    </source>
</evidence>
<evidence type="ECO:0000256" key="1">
    <source>
        <dbReference type="ARBA" id="ARBA00010343"/>
    </source>
</evidence>
<accession>A0A1S8WWG8</accession>
<sequence length="243" mass="27041">CEGPEEAARNQGRAQKCTPTGGVRKPRRYRRGPIARREIGHYKKSTKLPFQHLVKEIAQDFKTDLTFQSSTLSALQEASEAFLVGLFEETALCAIHVQYRSKTQISLALLSSRTSFNNDSLKLVTKMDGIQLITRVAQRKLAVYWGLVKSGDGQGELLGVVEGHVGWEYRDVQDSERYLHLHHHKIQDQHCLVPQMIRSLDLLTQNKQLGDHHLAEDLEAHLVATVAEGGLTGPSNAAGDVQA</sequence>
<dbReference type="GO" id="GO:0003677">
    <property type="term" value="F:DNA binding"/>
    <property type="evidence" value="ECO:0007669"/>
    <property type="project" value="InterPro"/>
</dbReference>
<reference evidence="4 5" key="1">
    <citation type="submission" date="2015-03" db="EMBL/GenBank/DDBJ databases">
        <title>Draft genome of the nematode, Opisthorchis viverrini.</title>
        <authorList>
            <person name="Mitreva M."/>
        </authorList>
    </citation>
    <scope>NUCLEOTIDE SEQUENCE [LARGE SCALE GENOMIC DNA]</scope>
    <source>
        <strain evidence="4">Khon Kaen</strain>
    </source>
</reference>
<dbReference type="GO" id="GO:0000786">
    <property type="term" value="C:nucleosome"/>
    <property type="evidence" value="ECO:0007669"/>
    <property type="project" value="InterPro"/>
</dbReference>
<dbReference type="Pfam" id="PF00125">
    <property type="entry name" value="Histone"/>
    <property type="match status" value="1"/>
</dbReference>
<feature type="compositionally biased region" description="Basic residues" evidence="2">
    <location>
        <begin position="24"/>
        <end position="33"/>
    </location>
</feature>
<dbReference type="Gene3D" id="1.10.20.10">
    <property type="entry name" value="Histone, subunit A"/>
    <property type="match status" value="1"/>
</dbReference>
<keyword evidence="5" id="KW-1185">Reference proteome</keyword>
<dbReference type="PANTHER" id="PTHR11426">
    <property type="entry name" value="HISTONE H3"/>
    <property type="match status" value="1"/>
</dbReference>
<feature type="domain" description="Core Histone H2A/H2B/H3" evidence="3">
    <location>
        <begin position="43"/>
        <end position="97"/>
    </location>
</feature>
<dbReference type="SMART" id="SM00428">
    <property type="entry name" value="H3"/>
    <property type="match status" value="1"/>
</dbReference>
<gene>
    <name evidence="4" type="ORF">X801_05272</name>
</gene>
<comment type="similarity">
    <text evidence="1">Belongs to the histone H3 family.</text>
</comment>
<feature type="non-terminal residue" evidence="4">
    <location>
        <position position="1"/>
    </location>
</feature>
<evidence type="ECO:0000313" key="4">
    <source>
        <dbReference type="EMBL" id="OON18869.1"/>
    </source>
</evidence>
<dbReference type="SUPFAM" id="SSF47113">
    <property type="entry name" value="Histone-fold"/>
    <property type="match status" value="1"/>
</dbReference>
<dbReference type="PRINTS" id="PR00622">
    <property type="entry name" value="HISTONEH3"/>
</dbReference>
<name>A0A1S8WWG8_OPIVI</name>